<evidence type="ECO:0000256" key="8">
    <source>
        <dbReference type="ARBA" id="ARBA00023136"/>
    </source>
</evidence>
<evidence type="ECO:0000256" key="1">
    <source>
        <dbReference type="ARBA" id="ARBA00004123"/>
    </source>
</evidence>
<dbReference type="AlphaFoldDB" id="A0A9P0D783"/>
<feature type="domain" description="BHLH" evidence="12">
    <location>
        <begin position="266"/>
        <end position="316"/>
    </location>
</feature>
<evidence type="ECO:0000256" key="5">
    <source>
        <dbReference type="ARBA" id="ARBA00022989"/>
    </source>
</evidence>
<evidence type="ECO:0000256" key="9">
    <source>
        <dbReference type="ARBA" id="ARBA00023163"/>
    </source>
</evidence>
<reference evidence="13" key="1">
    <citation type="submission" date="2022-01" db="EMBL/GenBank/DDBJ databases">
        <authorList>
            <person name="King R."/>
        </authorList>
    </citation>
    <scope>NUCLEOTIDE SEQUENCE</scope>
</reference>
<evidence type="ECO:0000313" key="13">
    <source>
        <dbReference type="EMBL" id="CAH1111699.1"/>
    </source>
</evidence>
<gene>
    <name evidence="13" type="ORF">PSYICH_LOCUS12269</name>
</gene>
<evidence type="ECO:0000256" key="6">
    <source>
        <dbReference type="ARBA" id="ARBA00023015"/>
    </source>
</evidence>
<accession>A0A9P0D783</accession>
<dbReference type="FunFam" id="4.10.280.10:FF:000098">
    <property type="entry name" value="Sterol regulatory element-binding protein"/>
    <property type="match status" value="1"/>
</dbReference>
<keyword evidence="14" id="KW-1185">Reference proteome</keyword>
<keyword evidence="5" id="KW-1133">Transmembrane helix</keyword>
<evidence type="ECO:0000259" key="12">
    <source>
        <dbReference type="PROSITE" id="PS50888"/>
    </source>
</evidence>
<evidence type="ECO:0000256" key="4">
    <source>
        <dbReference type="ARBA" id="ARBA00022824"/>
    </source>
</evidence>
<dbReference type="SMART" id="SM00353">
    <property type="entry name" value="HLH"/>
    <property type="match status" value="1"/>
</dbReference>
<evidence type="ECO:0000256" key="2">
    <source>
        <dbReference type="ARBA" id="ARBA00004477"/>
    </source>
</evidence>
<dbReference type="InterPro" id="IPR036638">
    <property type="entry name" value="HLH_DNA-bd_sf"/>
</dbReference>
<evidence type="ECO:0000313" key="14">
    <source>
        <dbReference type="Proteomes" id="UP001153636"/>
    </source>
</evidence>
<dbReference type="InterPro" id="IPR011598">
    <property type="entry name" value="bHLH_dom"/>
</dbReference>
<keyword evidence="10" id="KW-0539">Nucleus</keyword>
<evidence type="ECO:0000256" key="10">
    <source>
        <dbReference type="ARBA" id="ARBA00023242"/>
    </source>
</evidence>
<dbReference type="GO" id="GO:0005789">
    <property type="term" value="C:endoplasmic reticulum membrane"/>
    <property type="evidence" value="ECO:0007669"/>
    <property type="project" value="UniProtKB-SubCell"/>
</dbReference>
<dbReference type="GO" id="GO:0005634">
    <property type="term" value="C:nucleus"/>
    <property type="evidence" value="ECO:0007669"/>
    <property type="project" value="UniProtKB-SubCell"/>
</dbReference>
<evidence type="ECO:0000256" key="11">
    <source>
        <dbReference type="SAM" id="MobiDB-lite"/>
    </source>
</evidence>
<keyword evidence="7" id="KW-0238">DNA-binding</keyword>
<dbReference type="Proteomes" id="UP001153636">
    <property type="component" value="Chromosome 6"/>
</dbReference>
<keyword evidence="4" id="KW-0256">Endoplasmic reticulum</keyword>
<dbReference type="PROSITE" id="PS50888">
    <property type="entry name" value="BHLH"/>
    <property type="match status" value="1"/>
</dbReference>
<protein>
    <recommendedName>
        <fullName evidence="12">BHLH domain-containing protein</fullName>
    </recommendedName>
</protein>
<dbReference type="OrthoDB" id="2133190at2759"/>
<dbReference type="SUPFAM" id="SSF47459">
    <property type="entry name" value="HLH, helix-loop-helix DNA-binding domain"/>
    <property type="match status" value="1"/>
</dbReference>
<keyword evidence="6" id="KW-0805">Transcription regulation</keyword>
<sequence>MDEDLPNFSSQDDFSQIPDLSGIDDLLNHCENDLLLKSELFGDESLLDIEDNVLMDFSDLQSNNSVTDQDYLPSFSSKSLFEPPIYSSPPLIENNVKFTNISPKPEPILPDVQNIQNIQIKNVSLPVQTSSPIIISSSNNLHTRQPSVIYTTVPIQNQHIILQQQGNKRGSSKNNGPVLVQNIQQIPVEQMQPVVLQAKIIKTDAQVLSPTVMYTTTVSNTTSQPFQTLINTNGILTTGIPLMLDADHKMAINRVQPLKEPKVKEVKRSAHNAIERKYRTSINDKIIELKNMIVGEDAKLNKSAILRRTIEYVRFLQNSNTRLKQENMALKMSARQSSLKDLLTTGDSKYRPEDTPPHSDHSFSPEHSLPSSPEYSATLKDDSEEEDMVPTRKGMLDSSRLTLCMFMLVMMAVNPFKVALDNYANVDDSRGLGRRGILWTEPASVSFSPSTLILWFINLAILAFCLIKMFVYGDPVIPARSKESQKFWTHRKQADAFLKRGDRVEAKQELLRCIQTYGITLPTSRFELFLSFFWQLFRQVMHRLWIGRWLSRHTGGFFVDGMTRFEAQTSCKELALVYNDLHKTQLVSGTDETCHWIGLTTCLSALNLAEAAKGRIKPMDMIDIYVGVALRIKATFPNFLHFIQRYYLGLAKLSSLNSCDSIPKRLQWLFTPYGYKFFISHKFTNDTKNRDLPFSCVGGSVDPLAIQMKKYREHLLEKTFLILLAPGQKSENGQEKRTDVSDALIYIDLLRDNVTVDAKTVFGASSEQSHQDKVAQWWMTFLSVACHWLLGEQDIDHLYKKIEMIPEPLASLNDSLPKSIVAAFVARRDYLMPNSKKSSKDVLLQCDYASHLLADSLTFTICKKKDNMVSLAQLLVCDWLLETRTSLWEDCVDNGLKTPVSNWVLSSFQADLMSLRTLAEHIPSALSRVFLYEATARLMAGAAPGRTQQLLDRSLRQRHAKSSIICGKSDRNQQDLSGERQHATALYMACKHLPGPLLSSPGERAGMLVEAAKTLEKIGDKKRLQDCYAFMKTLGTNAVNV</sequence>
<dbReference type="CDD" id="cd11394">
    <property type="entry name" value="bHLHzip_SREBP"/>
    <property type="match status" value="1"/>
</dbReference>
<dbReference type="PANTHER" id="PTHR46062">
    <property type="entry name" value="STEROL REGULATORY ELEMENT-BINDING PROTEIN"/>
    <property type="match status" value="1"/>
</dbReference>
<dbReference type="EMBL" id="OV651818">
    <property type="protein sequence ID" value="CAH1111699.1"/>
    <property type="molecule type" value="Genomic_DNA"/>
</dbReference>
<keyword evidence="8" id="KW-0472">Membrane</keyword>
<comment type="subcellular location">
    <subcellularLocation>
        <location evidence="2">Endoplasmic reticulum membrane</location>
        <topology evidence="2">Multi-pass membrane protein</topology>
    </subcellularLocation>
    <subcellularLocation>
        <location evidence="1">Nucleus</location>
    </subcellularLocation>
</comment>
<keyword evidence="3" id="KW-0812">Transmembrane</keyword>
<dbReference type="PANTHER" id="PTHR46062:SF1">
    <property type="entry name" value="LP12374P"/>
    <property type="match status" value="1"/>
</dbReference>
<dbReference type="GO" id="GO:0000978">
    <property type="term" value="F:RNA polymerase II cis-regulatory region sequence-specific DNA binding"/>
    <property type="evidence" value="ECO:0007669"/>
    <property type="project" value="TreeGrafter"/>
</dbReference>
<evidence type="ECO:0000256" key="3">
    <source>
        <dbReference type="ARBA" id="ARBA00022692"/>
    </source>
</evidence>
<dbReference type="Pfam" id="PF00010">
    <property type="entry name" value="HLH"/>
    <property type="match status" value="1"/>
</dbReference>
<organism evidence="13 14">
    <name type="scientific">Psylliodes chrysocephalus</name>
    <dbReference type="NCBI Taxonomy" id="3402493"/>
    <lineage>
        <taxon>Eukaryota</taxon>
        <taxon>Metazoa</taxon>
        <taxon>Ecdysozoa</taxon>
        <taxon>Arthropoda</taxon>
        <taxon>Hexapoda</taxon>
        <taxon>Insecta</taxon>
        <taxon>Pterygota</taxon>
        <taxon>Neoptera</taxon>
        <taxon>Endopterygota</taxon>
        <taxon>Coleoptera</taxon>
        <taxon>Polyphaga</taxon>
        <taxon>Cucujiformia</taxon>
        <taxon>Chrysomeloidea</taxon>
        <taxon>Chrysomelidae</taxon>
        <taxon>Galerucinae</taxon>
        <taxon>Alticini</taxon>
        <taxon>Psylliodes</taxon>
    </lineage>
</organism>
<name>A0A9P0D783_9CUCU</name>
<dbReference type="GO" id="GO:0046983">
    <property type="term" value="F:protein dimerization activity"/>
    <property type="evidence" value="ECO:0007669"/>
    <property type="project" value="InterPro"/>
</dbReference>
<dbReference type="GO" id="GO:0000981">
    <property type="term" value="F:DNA-binding transcription factor activity, RNA polymerase II-specific"/>
    <property type="evidence" value="ECO:0007669"/>
    <property type="project" value="TreeGrafter"/>
</dbReference>
<proteinExistence type="predicted"/>
<keyword evidence="9" id="KW-0804">Transcription</keyword>
<evidence type="ECO:0000256" key="7">
    <source>
        <dbReference type="ARBA" id="ARBA00023125"/>
    </source>
</evidence>
<feature type="region of interest" description="Disordered" evidence="11">
    <location>
        <begin position="345"/>
        <end position="392"/>
    </location>
</feature>
<feature type="compositionally biased region" description="Basic and acidic residues" evidence="11">
    <location>
        <begin position="348"/>
        <end position="364"/>
    </location>
</feature>
<dbReference type="Gene3D" id="4.10.280.10">
    <property type="entry name" value="Helix-loop-helix DNA-binding domain"/>
    <property type="match status" value="1"/>
</dbReference>